<dbReference type="Proteomes" id="UP000603141">
    <property type="component" value="Unassembled WGS sequence"/>
</dbReference>
<organism evidence="1 2">
    <name type="scientific">Luteolibacter pohnpeiensis</name>
    <dbReference type="NCBI Taxonomy" id="454153"/>
    <lineage>
        <taxon>Bacteria</taxon>
        <taxon>Pseudomonadati</taxon>
        <taxon>Verrucomicrobiota</taxon>
        <taxon>Verrucomicrobiia</taxon>
        <taxon>Verrucomicrobiales</taxon>
        <taxon>Verrucomicrobiaceae</taxon>
        <taxon>Luteolibacter</taxon>
    </lineage>
</organism>
<evidence type="ECO:0000313" key="2">
    <source>
        <dbReference type="Proteomes" id="UP000603141"/>
    </source>
</evidence>
<name>A0A934S5V0_9BACT</name>
<dbReference type="EMBL" id="JAENIJ010000025">
    <property type="protein sequence ID" value="MBK1883645.1"/>
    <property type="molecule type" value="Genomic_DNA"/>
</dbReference>
<evidence type="ECO:0000313" key="1">
    <source>
        <dbReference type="EMBL" id="MBK1883645.1"/>
    </source>
</evidence>
<dbReference type="AlphaFoldDB" id="A0A934S5V0"/>
<proteinExistence type="predicted"/>
<dbReference type="RefSeq" id="WP_200272003.1">
    <property type="nucleotide sequence ID" value="NZ_JAENIJ010000025.1"/>
</dbReference>
<protein>
    <submittedName>
        <fullName evidence="1">Uncharacterized protein</fullName>
    </submittedName>
</protein>
<accession>A0A934S5V0</accession>
<gene>
    <name evidence="1" type="ORF">JIN85_14580</name>
</gene>
<sequence>MRLLTLHITEPLPGCVFPAMIAETSAEEAAHRYRATVLTTMRQLKGLNETRIRIVTDPEDAAEAVRFWLLPLLADRWISEGLVFKTDGWEFDFSGNFPPFPILMTADVRCPQLGARWIQAALAGIGSSIGSVIGEGENGEIYLECRTNSALPVRNLPKLPIIETDQDWQTALASAIGPALKKAWEQCA</sequence>
<comment type="caution">
    <text evidence="1">The sequence shown here is derived from an EMBL/GenBank/DDBJ whole genome shotgun (WGS) entry which is preliminary data.</text>
</comment>
<reference evidence="1" key="1">
    <citation type="submission" date="2021-01" db="EMBL/GenBank/DDBJ databases">
        <title>Modified the classification status of verrucomicrobia.</title>
        <authorList>
            <person name="Feng X."/>
        </authorList>
    </citation>
    <scope>NUCLEOTIDE SEQUENCE</scope>
    <source>
        <strain evidence="1">KCTC 22041</strain>
    </source>
</reference>
<keyword evidence="2" id="KW-1185">Reference proteome</keyword>